<organism evidence="2 3">
    <name type="scientific">Setaria viridis</name>
    <name type="common">Green bristlegrass</name>
    <name type="synonym">Setaria italica subsp. viridis</name>
    <dbReference type="NCBI Taxonomy" id="4556"/>
    <lineage>
        <taxon>Eukaryota</taxon>
        <taxon>Viridiplantae</taxon>
        <taxon>Streptophyta</taxon>
        <taxon>Embryophyta</taxon>
        <taxon>Tracheophyta</taxon>
        <taxon>Spermatophyta</taxon>
        <taxon>Magnoliopsida</taxon>
        <taxon>Liliopsida</taxon>
        <taxon>Poales</taxon>
        <taxon>Poaceae</taxon>
        <taxon>PACMAD clade</taxon>
        <taxon>Panicoideae</taxon>
        <taxon>Panicodae</taxon>
        <taxon>Paniceae</taxon>
        <taxon>Cenchrinae</taxon>
        <taxon>Setaria</taxon>
    </lineage>
</organism>
<keyword evidence="3" id="KW-1185">Reference proteome</keyword>
<proteinExistence type="predicted"/>
<gene>
    <name evidence="2" type="ORF">SEVIR_1G078126v2</name>
</gene>
<name>A0A4U6W885_SETVI</name>
<evidence type="ECO:0000313" key="3">
    <source>
        <dbReference type="Proteomes" id="UP000298652"/>
    </source>
</evidence>
<accession>A0A4U6W885</accession>
<evidence type="ECO:0000313" key="2">
    <source>
        <dbReference type="EMBL" id="TKW37884.1"/>
    </source>
</evidence>
<dbReference type="EMBL" id="CM016552">
    <property type="protein sequence ID" value="TKW37884.1"/>
    <property type="molecule type" value="Genomic_DNA"/>
</dbReference>
<sequence length="131" mass="14053">MVQIYNTVRPWYKFTIQSGHGTRPAGRSRAAAANTRRSATRGCRISGSDTSITWVPRAGGASPWPSCRCRPPRRRGRRRATPAAAAAASAPSPARRRRAPSARGGGRRTPATCSRGCRCSWLLAAATPPQL</sequence>
<feature type="compositionally biased region" description="Basic residues" evidence="1">
    <location>
        <begin position="70"/>
        <end position="80"/>
    </location>
</feature>
<evidence type="ECO:0000256" key="1">
    <source>
        <dbReference type="SAM" id="MobiDB-lite"/>
    </source>
</evidence>
<reference evidence="2" key="1">
    <citation type="submission" date="2019-03" db="EMBL/GenBank/DDBJ databases">
        <title>WGS assembly of Setaria viridis.</title>
        <authorList>
            <person name="Huang P."/>
            <person name="Jenkins J."/>
            <person name="Grimwood J."/>
            <person name="Barry K."/>
            <person name="Healey A."/>
            <person name="Mamidi S."/>
            <person name="Sreedasyam A."/>
            <person name="Shu S."/>
            <person name="Feldman M."/>
            <person name="Wu J."/>
            <person name="Yu Y."/>
            <person name="Chen C."/>
            <person name="Johnson J."/>
            <person name="Rokhsar D."/>
            <person name="Baxter I."/>
            <person name="Schmutz J."/>
            <person name="Brutnell T."/>
            <person name="Kellogg E."/>
        </authorList>
    </citation>
    <scope>NUCLEOTIDE SEQUENCE [LARGE SCALE GENOMIC DNA]</scope>
</reference>
<dbReference type="AlphaFoldDB" id="A0A4U6W885"/>
<protein>
    <submittedName>
        <fullName evidence="2">Uncharacterized protein</fullName>
    </submittedName>
</protein>
<dbReference type="Gramene" id="TKW37884">
    <property type="protein sequence ID" value="TKW37884"/>
    <property type="gene ID" value="SEVIR_1G078126v2"/>
</dbReference>
<dbReference type="Proteomes" id="UP000298652">
    <property type="component" value="Chromosome 1"/>
</dbReference>
<feature type="compositionally biased region" description="Low complexity" evidence="1">
    <location>
        <begin position="81"/>
        <end position="93"/>
    </location>
</feature>
<feature type="region of interest" description="Disordered" evidence="1">
    <location>
        <begin position="19"/>
        <end position="113"/>
    </location>
</feature>
<feature type="compositionally biased region" description="Low complexity" evidence="1">
    <location>
        <begin position="21"/>
        <end position="42"/>
    </location>
</feature>